<keyword evidence="3 7" id="KW-0808">Transferase</keyword>
<evidence type="ECO:0000256" key="2">
    <source>
        <dbReference type="ARBA" id="ARBA00022676"/>
    </source>
</evidence>
<evidence type="ECO:0000256" key="3">
    <source>
        <dbReference type="ARBA" id="ARBA00022679"/>
    </source>
</evidence>
<feature type="region of interest" description="Disordered" evidence="8">
    <location>
        <begin position="49"/>
        <end position="70"/>
    </location>
</feature>
<organism evidence="9">
    <name type="scientific">Anoplopoma fimbria</name>
    <name type="common">Sablefish</name>
    <dbReference type="NCBI Taxonomy" id="229290"/>
    <lineage>
        <taxon>Eukaryota</taxon>
        <taxon>Metazoa</taxon>
        <taxon>Chordata</taxon>
        <taxon>Craniata</taxon>
        <taxon>Vertebrata</taxon>
        <taxon>Euteleostomi</taxon>
        <taxon>Actinopterygii</taxon>
        <taxon>Neopterygii</taxon>
        <taxon>Teleostei</taxon>
        <taxon>Neoteleostei</taxon>
        <taxon>Acanthomorphata</taxon>
        <taxon>Eupercaria</taxon>
        <taxon>Perciformes</taxon>
        <taxon>Cottioidei</taxon>
        <taxon>Anoplopomatales</taxon>
        <taxon>Anoplopomatidae</taxon>
        <taxon>Anoplopoma</taxon>
    </lineage>
</organism>
<keyword evidence="7" id="KW-0732">Signal</keyword>
<dbReference type="EMBL" id="BT082293">
    <property type="protein sequence ID" value="ACQ58000.1"/>
    <property type="molecule type" value="mRNA"/>
</dbReference>
<dbReference type="PANTHER" id="PTHR10339">
    <property type="entry name" value="ADP-RIBOSYLTRANSFERASE"/>
    <property type="match status" value="1"/>
</dbReference>
<dbReference type="Pfam" id="PF01129">
    <property type="entry name" value="ART"/>
    <property type="match status" value="1"/>
</dbReference>
<evidence type="ECO:0000256" key="8">
    <source>
        <dbReference type="SAM" id="MobiDB-lite"/>
    </source>
</evidence>
<dbReference type="EC" id="2.4.2.31" evidence="7"/>
<sequence>MQWSINLGRALSLYFHWTRLRTLLTTCTMAAMTKWRRWRHNTCRTRGTETAFSKRSGTTQRTSSTKNGKKGLSLGKERVIAIYVYTFISGDMYRPFNEAVRTQGPQYTTTFKYHALHFYLTDVIQKLNALRLSKLVKGEDKCLTVYRRVDEYFSQDVVNKAVRFGSFTSSRYGDYPKERFGDKSCFKIVTCMGADVSKHSGFEIEAEVLIPPYEVFKVTKIKRRSEQPGLQCEVVYTLKSTGPPVSNYNCALFPK</sequence>
<dbReference type="InterPro" id="IPR050999">
    <property type="entry name" value="ADP-ribosyltransferase_ARG"/>
</dbReference>
<comment type="similarity">
    <text evidence="1 7">Belongs to the Arg-specific ADP-ribosyltransferase family.</text>
</comment>
<keyword evidence="7" id="KW-0520">NAD</keyword>
<dbReference type="Gene3D" id="3.90.176.10">
    <property type="entry name" value="Toxin ADP-ribosyltransferase, Chain A, domain 1"/>
    <property type="match status" value="1"/>
</dbReference>
<feature type="chain" id="PRO_5005124929" description="NAD(P)(+)--arginine ADP-ribosyltransferase" evidence="7">
    <location>
        <begin position="23"/>
        <end position="255"/>
    </location>
</feature>
<evidence type="ECO:0000256" key="1">
    <source>
        <dbReference type="ARBA" id="ARBA00009558"/>
    </source>
</evidence>
<proteinExistence type="evidence at transcript level"/>
<evidence type="ECO:0000313" key="9">
    <source>
        <dbReference type="EMBL" id="ACQ58000.1"/>
    </source>
</evidence>
<feature type="signal peptide" evidence="7">
    <location>
        <begin position="1"/>
        <end position="22"/>
    </location>
</feature>
<keyword evidence="5 7" id="KW-0521">NADP</keyword>
<dbReference type="AlphaFoldDB" id="C3KH78"/>
<dbReference type="SUPFAM" id="SSF56399">
    <property type="entry name" value="ADP-ribosylation"/>
    <property type="match status" value="1"/>
</dbReference>
<keyword evidence="4" id="KW-0548">Nucleotidyltransferase</keyword>
<dbReference type="PRINTS" id="PR00970">
    <property type="entry name" value="RIBTRNSFRASE"/>
</dbReference>
<dbReference type="PANTHER" id="PTHR10339:SF27">
    <property type="entry name" value="NAD(P)(+)--ARGININE ADP-RIBOSYLTRANSFERASE"/>
    <property type="match status" value="1"/>
</dbReference>
<comment type="catalytic activity">
    <reaction evidence="6 7">
        <text>L-arginyl-[protein] + NAD(+) = N(omega)-(ADP-D-ribosyl)-L-arginyl-[protein] + nicotinamide + H(+)</text>
        <dbReference type="Rhea" id="RHEA:19149"/>
        <dbReference type="Rhea" id="RHEA-COMP:10532"/>
        <dbReference type="Rhea" id="RHEA-COMP:15087"/>
        <dbReference type="ChEBI" id="CHEBI:15378"/>
        <dbReference type="ChEBI" id="CHEBI:17154"/>
        <dbReference type="ChEBI" id="CHEBI:29965"/>
        <dbReference type="ChEBI" id="CHEBI:57540"/>
        <dbReference type="ChEBI" id="CHEBI:142554"/>
        <dbReference type="EC" id="2.4.2.31"/>
    </reaction>
</comment>
<evidence type="ECO:0000256" key="7">
    <source>
        <dbReference type="RuleBase" id="RU361228"/>
    </source>
</evidence>
<gene>
    <name evidence="9" type="primary">NAR5</name>
</gene>
<evidence type="ECO:0000256" key="4">
    <source>
        <dbReference type="ARBA" id="ARBA00022695"/>
    </source>
</evidence>
<evidence type="ECO:0000256" key="6">
    <source>
        <dbReference type="ARBA" id="ARBA00047597"/>
    </source>
</evidence>
<evidence type="ECO:0000256" key="5">
    <source>
        <dbReference type="ARBA" id="ARBA00022857"/>
    </source>
</evidence>
<keyword evidence="2 7" id="KW-0328">Glycosyltransferase</keyword>
<name>C3KH78_ANOFI</name>
<dbReference type="GO" id="GO:0106274">
    <property type="term" value="F:NAD+-protein-arginine ADP-ribosyltransferase activity"/>
    <property type="evidence" value="ECO:0007669"/>
    <property type="project" value="UniProtKB-EC"/>
</dbReference>
<accession>C3KH78</accession>
<dbReference type="GO" id="GO:0003950">
    <property type="term" value="F:NAD+ poly-ADP-ribosyltransferase activity"/>
    <property type="evidence" value="ECO:0007669"/>
    <property type="project" value="TreeGrafter"/>
</dbReference>
<dbReference type="PROSITE" id="PS51996">
    <property type="entry name" value="TR_MART"/>
    <property type="match status" value="1"/>
</dbReference>
<dbReference type="GO" id="GO:0016779">
    <property type="term" value="F:nucleotidyltransferase activity"/>
    <property type="evidence" value="ECO:0007669"/>
    <property type="project" value="UniProtKB-KW"/>
</dbReference>
<protein>
    <recommendedName>
        <fullName evidence="7">NAD(P)(+)--arginine ADP-ribosyltransferase</fullName>
        <ecNumber evidence="7">2.4.2.31</ecNumber>
    </recommendedName>
    <alternativeName>
        <fullName evidence="7">Mono(ADP-ribosyl)transferase</fullName>
    </alternativeName>
</protein>
<dbReference type="InterPro" id="IPR000768">
    <property type="entry name" value="ART"/>
</dbReference>
<reference evidence="9" key="1">
    <citation type="submission" date="2009-05" db="EMBL/GenBank/DDBJ databases">
        <title>Anoplopoma fimbria ESTs and full-length cDNAs.</title>
        <authorList>
            <person name="Messmer A."/>
            <person name="Rondeau E."/>
            <person name="Sanderson D."/>
            <person name="Cooper G."/>
            <person name="Leong J."/>
            <person name="Koop B.F."/>
        </authorList>
    </citation>
    <scope>NUCLEOTIDE SEQUENCE</scope>
    <source>
        <tissue evidence="9">Brain</tissue>
    </source>
</reference>
<feature type="compositionally biased region" description="Polar residues" evidence="8">
    <location>
        <begin position="49"/>
        <end position="66"/>
    </location>
</feature>